<evidence type="ECO:0000256" key="7">
    <source>
        <dbReference type="ARBA" id="ARBA00046194"/>
    </source>
</evidence>
<protein>
    <recommendedName>
        <fullName evidence="3">DnaJ homolog subfamily B member 11</fullName>
    </recommendedName>
    <alternativeName>
        <fullName evidence="5">ER-associated DNAJ</fullName>
    </alternativeName>
    <alternativeName>
        <fullName evidence="6">ER-associated Hsp40 co-chaperone</fullName>
    </alternativeName>
    <alternativeName>
        <fullName evidence="4">Endoplasmic reticulum DNA J domain-containing protein 3</fullName>
    </alternativeName>
</protein>
<dbReference type="InterPro" id="IPR051736">
    <property type="entry name" value="DnaJ-B11-like"/>
</dbReference>
<dbReference type="CDD" id="cd10747">
    <property type="entry name" value="DnaJ_C"/>
    <property type="match status" value="1"/>
</dbReference>
<dbReference type="SUPFAM" id="SSF46565">
    <property type="entry name" value="Chaperone J-domain"/>
    <property type="match status" value="1"/>
</dbReference>
<dbReference type="Gene3D" id="1.10.287.110">
    <property type="entry name" value="DnaJ domain"/>
    <property type="match status" value="1"/>
</dbReference>
<evidence type="ECO:0000256" key="5">
    <source>
        <dbReference type="ARBA" id="ARBA00041948"/>
    </source>
</evidence>
<dbReference type="SMART" id="SM00271">
    <property type="entry name" value="DnaJ"/>
    <property type="match status" value="1"/>
</dbReference>
<comment type="function">
    <text evidence="7">As a co-chaperone for HSPA5 it is required for proper folding, trafficking or degradation of proteins. Binds directly to both unfolded proteins that are substrates for ERAD and nascent unfolded peptide chains, but dissociates from the HSPA5-unfolded protein complex before folding is completed. May help recruiting HSPA5 and other chaperones to the substrate. Stimulates HSPA5 ATPase activity. It is necessary for maturation and correct trafficking of PKD1.</text>
</comment>
<dbReference type="Pfam" id="PF00226">
    <property type="entry name" value="DnaJ"/>
    <property type="match status" value="1"/>
</dbReference>
<dbReference type="GO" id="GO:0006457">
    <property type="term" value="P:protein folding"/>
    <property type="evidence" value="ECO:0007669"/>
    <property type="project" value="InterPro"/>
</dbReference>
<evidence type="ECO:0000256" key="1">
    <source>
        <dbReference type="ARBA" id="ARBA00022729"/>
    </source>
</evidence>
<sequence>MREEERAVGEHELIRLRKKSELVLAGRDFYKILGVPKSASIRDIKKAYRKLALQLHPDRNKDDPEAQDRFADLGAAYEVLSDEEKRKQYDMYGEEGLKEGHHSSHDDIFSSFFGNFGTFFGGNQRQQDRNVPRGNDIVLDLEVTLEEVYSGNFVEASYVVLTFWRVVRNKPVAKEAPGKRKCNCRQEMRTTQLGPGRFQMTQEVVCDECPNVKLVNEERTLEVEIEQGVRDDMEYPFIGEGEPHIDGEPGDLRFRIKVMKHPVFERRGDDLYTNVTISLVEALVGFEMDIHHLDGHKVHIVRDKITKPGAKVWKKGEGLPNFDNNNIRGSLIVTFDIEFPKEQLDEQQKEGVRQLLKQTPVQKVYNGLQGY</sequence>
<dbReference type="PRINTS" id="PR00625">
    <property type="entry name" value="JDOMAIN"/>
</dbReference>
<dbReference type="GO" id="GO:0005783">
    <property type="term" value="C:endoplasmic reticulum"/>
    <property type="evidence" value="ECO:0007669"/>
    <property type="project" value="TreeGrafter"/>
</dbReference>
<keyword evidence="2" id="KW-0325">Glycoprotein</keyword>
<evidence type="ECO:0000256" key="3">
    <source>
        <dbReference type="ARBA" id="ARBA00039611"/>
    </source>
</evidence>
<evidence type="ECO:0000256" key="2">
    <source>
        <dbReference type="ARBA" id="ARBA00023180"/>
    </source>
</evidence>
<evidence type="ECO:0000259" key="8">
    <source>
        <dbReference type="PROSITE" id="PS50076"/>
    </source>
</evidence>
<organism evidence="9 10">
    <name type="scientific">Scleropages formosus</name>
    <name type="common">Asian bonytongue</name>
    <name type="synonym">Osteoglossum formosum</name>
    <dbReference type="NCBI Taxonomy" id="113540"/>
    <lineage>
        <taxon>Eukaryota</taxon>
        <taxon>Metazoa</taxon>
        <taxon>Chordata</taxon>
        <taxon>Craniata</taxon>
        <taxon>Vertebrata</taxon>
        <taxon>Euteleostomi</taxon>
        <taxon>Actinopterygii</taxon>
        <taxon>Neopterygii</taxon>
        <taxon>Teleostei</taxon>
        <taxon>Osteoglossocephala</taxon>
        <taxon>Osteoglossomorpha</taxon>
        <taxon>Osteoglossiformes</taxon>
        <taxon>Osteoglossidae</taxon>
        <taxon>Scleropages</taxon>
    </lineage>
</organism>
<name>A0A0P7V210_SCLFO</name>
<dbReference type="InterPro" id="IPR002939">
    <property type="entry name" value="DnaJ_C"/>
</dbReference>
<dbReference type="SUPFAM" id="SSF49493">
    <property type="entry name" value="HSP40/DnaJ peptide-binding domain"/>
    <property type="match status" value="2"/>
</dbReference>
<proteinExistence type="predicted"/>
<dbReference type="PANTHER" id="PTHR44298:SF1">
    <property type="entry name" value="DNAJ HOMOLOG SUBFAMILY B MEMBER 11"/>
    <property type="match status" value="1"/>
</dbReference>
<dbReference type="AlphaFoldDB" id="A0A0P7V210"/>
<dbReference type="STRING" id="113540.ENSSFOP00015036761"/>
<gene>
    <name evidence="9" type="ORF">Z043_105776</name>
</gene>
<dbReference type="Gene3D" id="2.60.260.20">
    <property type="entry name" value="Urease metallochaperone UreE, N-terminal domain"/>
    <property type="match status" value="2"/>
</dbReference>
<dbReference type="InterPro" id="IPR036869">
    <property type="entry name" value="J_dom_sf"/>
</dbReference>
<dbReference type="PANTHER" id="PTHR44298">
    <property type="entry name" value="DNAJ HOMOLOG SUBFAMILY B MEMBER 11"/>
    <property type="match status" value="1"/>
</dbReference>
<dbReference type="FunFam" id="1.10.287.110:FF:000040">
    <property type="entry name" value="dnaJ homolog subfamily B member 11"/>
    <property type="match status" value="1"/>
</dbReference>
<evidence type="ECO:0000256" key="4">
    <source>
        <dbReference type="ARBA" id="ARBA00041532"/>
    </source>
</evidence>
<dbReference type="PROSITE" id="PS50076">
    <property type="entry name" value="DNAJ_2"/>
    <property type="match status" value="1"/>
</dbReference>
<dbReference type="InterPro" id="IPR008971">
    <property type="entry name" value="HSP40/DnaJ_pept-bd"/>
</dbReference>
<accession>A0A0P7V210</accession>
<dbReference type="PROSITE" id="PS00636">
    <property type="entry name" value="DNAJ_1"/>
    <property type="match status" value="1"/>
</dbReference>
<evidence type="ECO:0000313" key="9">
    <source>
        <dbReference type="EMBL" id="KPP75008.1"/>
    </source>
</evidence>
<reference evidence="9 10" key="1">
    <citation type="submission" date="2015-08" db="EMBL/GenBank/DDBJ databases">
        <title>The genome of the Asian arowana (Scleropages formosus).</title>
        <authorList>
            <person name="Tan M.H."/>
            <person name="Gan H.M."/>
            <person name="Croft L.J."/>
            <person name="Austin C.M."/>
        </authorList>
    </citation>
    <scope>NUCLEOTIDE SEQUENCE [LARGE SCALE GENOMIC DNA]</scope>
    <source>
        <strain evidence="9">Aro1</strain>
    </source>
</reference>
<dbReference type="GO" id="GO:0051787">
    <property type="term" value="F:misfolded protein binding"/>
    <property type="evidence" value="ECO:0007669"/>
    <property type="project" value="TreeGrafter"/>
</dbReference>
<evidence type="ECO:0000256" key="6">
    <source>
        <dbReference type="ARBA" id="ARBA00042329"/>
    </source>
</evidence>
<comment type="caution">
    <text evidence="9">The sequence shown here is derived from an EMBL/GenBank/DDBJ whole genome shotgun (WGS) entry which is preliminary data.</text>
</comment>
<feature type="domain" description="J" evidence="8">
    <location>
        <begin position="28"/>
        <end position="93"/>
    </location>
</feature>
<dbReference type="Proteomes" id="UP000034805">
    <property type="component" value="Unassembled WGS sequence"/>
</dbReference>
<evidence type="ECO:0000313" key="10">
    <source>
        <dbReference type="Proteomes" id="UP000034805"/>
    </source>
</evidence>
<dbReference type="InterPro" id="IPR001623">
    <property type="entry name" value="DnaJ_domain"/>
</dbReference>
<dbReference type="GO" id="GO:0051082">
    <property type="term" value="F:unfolded protein binding"/>
    <property type="evidence" value="ECO:0007669"/>
    <property type="project" value="InterPro"/>
</dbReference>
<dbReference type="InterPro" id="IPR018253">
    <property type="entry name" value="DnaJ_domain_CS"/>
</dbReference>
<keyword evidence="1" id="KW-0732">Signal</keyword>
<dbReference type="FunFam" id="2.60.260.20:FF:000013">
    <property type="entry name" value="DnaJ subfamily B member 11"/>
    <property type="match status" value="1"/>
</dbReference>
<dbReference type="Pfam" id="PF01556">
    <property type="entry name" value="DnaJ_C"/>
    <property type="match status" value="1"/>
</dbReference>
<dbReference type="EMBL" id="JARO02001586">
    <property type="protein sequence ID" value="KPP75008.1"/>
    <property type="molecule type" value="Genomic_DNA"/>
</dbReference>
<dbReference type="CDD" id="cd06257">
    <property type="entry name" value="DnaJ"/>
    <property type="match status" value="1"/>
</dbReference>